<dbReference type="Pfam" id="PF14707">
    <property type="entry name" value="Sulfatase_C"/>
    <property type="match status" value="1"/>
</dbReference>
<feature type="domain" description="Sulfatase N-terminal" evidence="4">
    <location>
        <begin position="38"/>
        <end position="350"/>
    </location>
</feature>
<dbReference type="AlphaFoldDB" id="A0A6G9AY36"/>
<reference evidence="5 6" key="1">
    <citation type="submission" date="2020-03" db="EMBL/GenBank/DDBJ databases">
        <authorList>
            <person name="Kim M.K."/>
        </authorList>
    </citation>
    <scope>NUCLEOTIDE SEQUENCE [LARGE SCALE GENOMIC DNA]</scope>
    <source>
        <strain evidence="5 6">BT328</strain>
    </source>
</reference>
<evidence type="ECO:0000256" key="3">
    <source>
        <dbReference type="SAM" id="MobiDB-lite"/>
    </source>
</evidence>
<dbReference type="InterPro" id="IPR017850">
    <property type="entry name" value="Alkaline_phosphatase_core_sf"/>
</dbReference>
<evidence type="ECO:0000256" key="1">
    <source>
        <dbReference type="ARBA" id="ARBA00008779"/>
    </source>
</evidence>
<comment type="similarity">
    <text evidence="1">Belongs to the sulfatase family.</text>
</comment>
<dbReference type="Proteomes" id="UP000501802">
    <property type="component" value="Chromosome"/>
</dbReference>
<keyword evidence="2" id="KW-0378">Hydrolase</keyword>
<evidence type="ECO:0000313" key="6">
    <source>
        <dbReference type="Proteomes" id="UP000501802"/>
    </source>
</evidence>
<accession>A0A6G9AY36</accession>
<dbReference type="CDD" id="cd16026">
    <property type="entry name" value="GALNS_like"/>
    <property type="match status" value="1"/>
</dbReference>
<name>A0A6G9AY36_9BACT</name>
<dbReference type="EMBL" id="CP050063">
    <property type="protein sequence ID" value="QIP17103.1"/>
    <property type="molecule type" value="Genomic_DNA"/>
</dbReference>
<keyword evidence="6" id="KW-1185">Reference proteome</keyword>
<evidence type="ECO:0000259" key="4">
    <source>
        <dbReference type="Pfam" id="PF00884"/>
    </source>
</evidence>
<dbReference type="InterPro" id="IPR050738">
    <property type="entry name" value="Sulfatase"/>
</dbReference>
<dbReference type="SUPFAM" id="SSF53649">
    <property type="entry name" value="Alkaline phosphatase-like"/>
    <property type="match status" value="1"/>
</dbReference>
<dbReference type="KEGG" id="spib:G8759_32945"/>
<evidence type="ECO:0000313" key="5">
    <source>
        <dbReference type="EMBL" id="QIP17103.1"/>
    </source>
</evidence>
<dbReference type="Gene3D" id="3.30.1120.10">
    <property type="match status" value="1"/>
</dbReference>
<protein>
    <submittedName>
        <fullName evidence="5">Sulfatase</fullName>
    </submittedName>
</protein>
<dbReference type="InterPro" id="IPR000917">
    <property type="entry name" value="Sulfatase_N"/>
</dbReference>
<gene>
    <name evidence="5" type="ORF">G8759_32945</name>
</gene>
<dbReference type="PANTHER" id="PTHR42693:SF53">
    <property type="entry name" value="ENDO-4-O-SULFATASE"/>
    <property type="match status" value="1"/>
</dbReference>
<dbReference type="PANTHER" id="PTHR42693">
    <property type="entry name" value="ARYLSULFATASE FAMILY MEMBER"/>
    <property type="match status" value="1"/>
</dbReference>
<feature type="region of interest" description="Disordered" evidence="3">
    <location>
        <begin position="464"/>
        <end position="486"/>
    </location>
</feature>
<sequence>MVFISKRSSRLLLSVLTAIGVGLSISAWIMKPAPTPPPNIVLFFMDDLGYGDLSCTGALDYTTPNLDRMAAEGTRFTNFLAAQAVCSASRAALLTGCYPNRLGISGALGPNSPIGLNPNEETLADLLKEKGYATGMFGKWHLGDNKQFLPLQQGFDEYYGVPYSHDMWPLHPAQAQANYPALRWIDGNEPKQEIKNLDDASQITGTITERAVSFIRNHKKKPFFLYVPHPLPHVPLAASPKFKGKSTRGIFGDVLTELDWSVGQILGELKQQGIDKNTLVIFISDNGPWLNYGDHAGSSGGFREGKGTSFEGGHRVPCLVRWPGVVPAGRVSNKLLTTMDVLPTVVKLCGARLPKQQIDGVDWIALLKGDNTVTPRDHFYYYYRKNSLEAVRQGDWKLVFPHPGRTYEGFLPGQGGKPGPSTETHEFPAGLYDLRRDPGERYDVREQHPELVAKLEKLAEEARADLGDDLQKRTGANVREPGRISK</sequence>
<dbReference type="GO" id="GO:0004065">
    <property type="term" value="F:arylsulfatase activity"/>
    <property type="evidence" value="ECO:0007669"/>
    <property type="project" value="TreeGrafter"/>
</dbReference>
<dbReference type="Pfam" id="PF00884">
    <property type="entry name" value="Sulfatase"/>
    <property type="match status" value="1"/>
</dbReference>
<proteinExistence type="inferred from homology"/>
<organism evidence="5 6">
    <name type="scientific">Spirosoma aureum</name>
    <dbReference type="NCBI Taxonomy" id="2692134"/>
    <lineage>
        <taxon>Bacteria</taxon>
        <taxon>Pseudomonadati</taxon>
        <taxon>Bacteroidota</taxon>
        <taxon>Cytophagia</taxon>
        <taxon>Cytophagales</taxon>
        <taxon>Cytophagaceae</taxon>
        <taxon>Spirosoma</taxon>
    </lineage>
</organism>
<evidence type="ECO:0000256" key="2">
    <source>
        <dbReference type="ARBA" id="ARBA00022801"/>
    </source>
</evidence>
<dbReference type="Gene3D" id="3.40.720.10">
    <property type="entry name" value="Alkaline Phosphatase, subunit A"/>
    <property type="match status" value="1"/>
</dbReference>